<comment type="caution">
    <text evidence="2">The sequence shown here is derived from an EMBL/GenBank/DDBJ whole genome shotgun (WGS) entry which is preliminary data.</text>
</comment>
<reference evidence="2 3" key="1">
    <citation type="submission" date="2020-08" db="EMBL/GenBank/DDBJ databases">
        <title>Genomic Encyclopedia of Type Strains, Phase IV (KMG-IV): sequencing the most valuable type-strain genomes for metagenomic binning, comparative biology and taxonomic classification.</title>
        <authorList>
            <person name="Goeker M."/>
        </authorList>
    </citation>
    <scope>NUCLEOTIDE SEQUENCE [LARGE SCALE GENOMIC DNA]</scope>
    <source>
        <strain evidence="2 3">DSM 100039</strain>
    </source>
</reference>
<name>A0A841P0I2_9HYPH</name>
<dbReference type="RefSeq" id="WP_184871810.1">
    <property type="nucleotide sequence ID" value="NZ_JACHEF010000001.1"/>
</dbReference>
<evidence type="ECO:0000313" key="2">
    <source>
        <dbReference type="EMBL" id="MBB6408797.1"/>
    </source>
</evidence>
<feature type="chain" id="PRO_5033017220" evidence="1">
    <location>
        <begin position="21"/>
        <end position="681"/>
    </location>
</feature>
<feature type="signal peptide" evidence="1">
    <location>
        <begin position="1"/>
        <end position="20"/>
    </location>
</feature>
<evidence type="ECO:0000256" key="1">
    <source>
        <dbReference type="SAM" id="SignalP"/>
    </source>
</evidence>
<sequence length="681" mass="70344">MRQAVVLLTLVLAGASAARAEPQLAAFVTDQNNDVYVALFDGKAVELAGCSSAGQAKRLLHLPDTALVSEATLAKLQTENSFGAQPRLPCPGTAFNIDWPATTAIWADVEASGNYYLPSPSGTGYFAVPTACAEVKAALAIRERLQLPGVLQGFAAPPDVGTPFVLDCGRGDLGGPSDIAAASVARWSLHRFETFLSAESIGDTVYVVRYTPPGEGARPSYLPIARLDGKATRDIIADAATAETAETKLRAFFGIAEADGVTLLGADAVAALRSAPFVDLCLSNCDGYQREHAAFAQPGIDLGLSPLSASLSITSLDPLGNARLDWTFAEGRTLSFTGCPLLTSALGLSAPGIGDWMGETDRALTAAPPPGTSFDCRGSASDTCVRRINDGGTLTLAQFSSEGDCAGRANLRLELPASIQMPQTLILKGLPFKTVHMAPAPGVARTRLIGTANRVPAGTSSCILSATGVIIVADGLPRLELERIDLARAAAQTTDEVVAVIAQNGAVALDDVTIGTVADGLSPMARGASLCLADLYARGLRVEADMLAIQGVRARLLISAQAPVRSTLVRARFGAVLTSDSLMRMDFTDIAAANPLVLRGAVVAGRSDGLAPTAAGLAVGSAIQLERGSSANFTTSTVSGFRCAVSFADSASSVSFLLPGNDIAHDNTSRACGPGRFSLVE</sequence>
<organism evidence="2 3">
    <name type="scientific">Mesorhizobium sangaii</name>
    <dbReference type="NCBI Taxonomy" id="505389"/>
    <lineage>
        <taxon>Bacteria</taxon>
        <taxon>Pseudomonadati</taxon>
        <taxon>Pseudomonadota</taxon>
        <taxon>Alphaproteobacteria</taxon>
        <taxon>Hyphomicrobiales</taxon>
        <taxon>Phyllobacteriaceae</taxon>
        <taxon>Mesorhizobium</taxon>
    </lineage>
</organism>
<proteinExistence type="predicted"/>
<accession>A0A841P0I2</accession>
<dbReference type="EMBL" id="JACHEF010000001">
    <property type="protein sequence ID" value="MBB6408797.1"/>
    <property type="molecule type" value="Genomic_DNA"/>
</dbReference>
<dbReference type="AlphaFoldDB" id="A0A841P0I2"/>
<evidence type="ECO:0000313" key="3">
    <source>
        <dbReference type="Proteomes" id="UP000556329"/>
    </source>
</evidence>
<keyword evidence="1" id="KW-0732">Signal</keyword>
<dbReference type="Proteomes" id="UP000556329">
    <property type="component" value="Unassembled WGS sequence"/>
</dbReference>
<gene>
    <name evidence="2" type="ORF">HNQ71_001441</name>
</gene>
<keyword evidence="3" id="KW-1185">Reference proteome</keyword>
<protein>
    <submittedName>
        <fullName evidence="2">Uncharacterized protein</fullName>
    </submittedName>
</protein>